<dbReference type="STRING" id="1134435.AC731_010290"/>
<gene>
    <name evidence="1" type="ORF">AC731_010290</name>
</gene>
<evidence type="ECO:0000313" key="2">
    <source>
        <dbReference type="Proteomes" id="UP000036902"/>
    </source>
</evidence>
<name>A0A127K5S5_9RHOO</name>
<dbReference type="Proteomes" id="UP000036902">
    <property type="component" value="Chromosome"/>
</dbReference>
<evidence type="ECO:0000313" key="1">
    <source>
        <dbReference type="EMBL" id="AMO37308.1"/>
    </source>
</evidence>
<organism evidence="1 2">
    <name type="scientific">Thauera humireducens</name>
    <dbReference type="NCBI Taxonomy" id="1134435"/>
    <lineage>
        <taxon>Bacteria</taxon>
        <taxon>Pseudomonadati</taxon>
        <taxon>Pseudomonadota</taxon>
        <taxon>Betaproteobacteria</taxon>
        <taxon>Rhodocyclales</taxon>
        <taxon>Zoogloeaceae</taxon>
        <taxon>Thauera</taxon>
    </lineage>
</organism>
<evidence type="ECO:0008006" key="3">
    <source>
        <dbReference type="Google" id="ProtNLM"/>
    </source>
</evidence>
<dbReference type="SUPFAM" id="SSF53795">
    <property type="entry name" value="PEP carboxykinase-like"/>
    <property type="match status" value="1"/>
</dbReference>
<dbReference type="InterPro" id="IPR027417">
    <property type="entry name" value="P-loop_NTPase"/>
</dbReference>
<dbReference type="AlphaFoldDB" id="A0A127K5S5"/>
<dbReference type="KEGG" id="thu:AC731_010290"/>
<keyword evidence="2" id="KW-1185">Reference proteome</keyword>
<accession>A0A127K5S5</accession>
<proteinExistence type="predicted"/>
<dbReference type="EMBL" id="CP014646">
    <property type="protein sequence ID" value="AMO37308.1"/>
    <property type="molecule type" value="Genomic_DNA"/>
</dbReference>
<dbReference type="Gene3D" id="3.40.50.300">
    <property type="entry name" value="P-loop containing nucleotide triphosphate hydrolases"/>
    <property type="match status" value="1"/>
</dbReference>
<dbReference type="InterPro" id="IPR027600">
    <property type="entry name" value="HprK-rel_A"/>
</dbReference>
<sequence length="282" mass="31007">MIDLGAARVAVNSPLNDFNAHLDLVYQHHGDGDPLSFADVRVSLLPSRGMRFWKGRVSLWSEATCPFEPYPMRSALPLFEWGSNWLLAQRLNAYLLLHAGVVARDDRALILPAAPGSGKSTLTCALHLAGWRFMSDEFGVLDPDSGNLLPLLKPAALKNRSIAIIGAHPQARLGPVFPGTRKGDVAHFVPLRDSIVERHRHARPRLVIFPRYRDGGTLKCTPLDAANTAMRLGLNSFNYRTLGAVGFDAVVRLARTTRAFELEYGDLSTAIAHIDTLFAEHA</sequence>
<protein>
    <recommendedName>
        <fullName evidence="3">HprK-related kinase A</fullName>
    </recommendedName>
</protein>
<reference evidence="2" key="1">
    <citation type="submission" date="2016-03" db="EMBL/GenBank/DDBJ databases">
        <authorList>
            <person name="Ma C."/>
            <person name="Zhou S."/>
            <person name="Yang G."/>
        </authorList>
    </citation>
    <scope>NUCLEOTIDE SEQUENCE [LARGE SCALE GENOMIC DNA]</scope>
    <source>
        <strain evidence="2">SgZ-1</strain>
    </source>
</reference>
<dbReference type="NCBIfam" id="TIGR04352">
    <property type="entry name" value="HprK_rel_A"/>
    <property type="match status" value="1"/>
</dbReference>